<dbReference type="PRINTS" id="PR01179">
    <property type="entry name" value="ODADCRBXLASE"/>
</dbReference>
<dbReference type="Gene3D" id="2.40.37.10">
    <property type="entry name" value="Lyase, Ornithine Decarboxylase, Chain A, domain 1"/>
    <property type="match status" value="1"/>
</dbReference>
<dbReference type="PANTHER" id="PTHR43727">
    <property type="entry name" value="DIAMINOPIMELATE DECARBOXYLASE"/>
    <property type="match status" value="1"/>
</dbReference>
<organism evidence="4 5">
    <name type="scientific">Streptoalloteichus tenebrarius (strain ATCC 17920 / DSM 40477 / JCM 4838 / CBS 697.72 / NBRC 16177 / NCIMB 11028 / NRRL B-12390 / A12253. 1 / ISP 5477)</name>
    <name type="common">Streptomyces tenebrarius</name>
    <dbReference type="NCBI Taxonomy" id="1933"/>
    <lineage>
        <taxon>Bacteria</taxon>
        <taxon>Bacillati</taxon>
        <taxon>Actinomycetota</taxon>
        <taxon>Actinomycetes</taxon>
        <taxon>Pseudonocardiales</taxon>
        <taxon>Pseudonocardiaceae</taxon>
        <taxon>Streptoalloteichus</taxon>
    </lineage>
</organism>
<dbReference type="Gene3D" id="3.20.20.10">
    <property type="entry name" value="Alanine racemase"/>
    <property type="match status" value="1"/>
</dbReference>
<dbReference type="InterPro" id="IPR000183">
    <property type="entry name" value="Orn/DAP/Arg_de-COase"/>
</dbReference>
<sequence length="413" mass="44961">MFSIGSSEQQRFQDIRLCLERDVVPRLGEIRTPALLYLDAVLHANVDEYLDFLAPLQVDLLYSVKPCTLDFVVTQLAGRTAGFDACTTAEARLVREILGPGAKPVHLTGLGVSQQTWPEVAAVADYVNVNSLSTLDRVRSVHKGLKPRVGLRVNPKFSTAKDLRYDPARPGSKLGVPPGLFERWVVEDGGRGVSGLHFHIACESSSLGAVVSSLDWLTTVAAPLLPRLEYLNVGGGWLRPGVVDGREDFAEMTRGVRALGVPTILTEPGTGVVRDAGVLATRVLDVIDTDDVTVAVVDTTVGHAPEVFEYAWAPEVHAPGNEPSPESGREYEIAGCSPLAGDVFGRYRFRDPLRVGQPLFFLQLGAYAQARWSSFTGLPWPSVHRLTRTGELLTAQGSSDLAYRSLWRSHGQR</sequence>
<keyword evidence="5" id="KW-1185">Reference proteome</keyword>
<accession>A0ABT1HWA0</accession>
<feature type="domain" description="Orn/DAP/Arg decarboxylase 2 N-terminal" evidence="3">
    <location>
        <begin position="52"/>
        <end position="258"/>
    </location>
</feature>
<dbReference type="EMBL" id="JAMTCP010000020">
    <property type="protein sequence ID" value="MCP2259795.1"/>
    <property type="molecule type" value="Genomic_DNA"/>
</dbReference>
<evidence type="ECO:0000313" key="5">
    <source>
        <dbReference type="Proteomes" id="UP001205311"/>
    </source>
</evidence>
<dbReference type="SUPFAM" id="SSF50621">
    <property type="entry name" value="Alanine racemase C-terminal domain-like"/>
    <property type="match status" value="1"/>
</dbReference>
<dbReference type="Pfam" id="PF02784">
    <property type="entry name" value="Orn_Arg_deC_N"/>
    <property type="match status" value="1"/>
</dbReference>
<gene>
    <name evidence="4" type="ORF">LX15_003504</name>
</gene>
<protein>
    <submittedName>
        <fullName evidence="4">Diaminopimelate decarboxylase</fullName>
    </submittedName>
</protein>
<reference evidence="4 5" key="1">
    <citation type="submission" date="2022-06" db="EMBL/GenBank/DDBJ databases">
        <title>Genomic Encyclopedia of Archaeal and Bacterial Type Strains, Phase II (KMG-II): from individual species to whole genera.</title>
        <authorList>
            <person name="Goeker M."/>
        </authorList>
    </citation>
    <scope>NUCLEOTIDE SEQUENCE [LARGE SCALE GENOMIC DNA]</scope>
    <source>
        <strain evidence="4 5">DSM 40477</strain>
    </source>
</reference>
<dbReference type="InterPro" id="IPR009006">
    <property type="entry name" value="Ala_racemase/Decarboxylase_C"/>
</dbReference>
<dbReference type="RefSeq" id="WP_253670680.1">
    <property type="nucleotide sequence ID" value="NZ_JAMTCP010000020.1"/>
</dbReference>
<keyword evidence="2" id="KW-0663">Pyridoxal phosphate</keyword>
<evidence type="ECO:0000256" key="1">
    <source>
        <dbReference type="ARBA" id="ARBA00001933"/>
    </source>
</evidence>
<comment type="cofactor">
    <cofactor evidence="1">
        <name>pyridoxal 5'-phosphate</name>
        <dbReference type="ChEBI" id="CHEBI:597326"/>
    </cofactor>
</comment>
<dbReference type="Proteomes" id="UP001205311">
    <property type="component" value="Unassembled WGS sequence"/>
</dbReference>
<proteinExistence type="predicted"/>
<evidence type="ECO:0000256" key="2">
    <source>
        <dbReference type="ARBA" id="ARBA00022898"/>
    </source>
</evidence>
<dbReference type="InterPro" id="IPR022644">
    <property type="entry name" value="De-COase2_N"/>
</dbReference>
<dbReference type="SUPFAM" id="SSF51419">
    <property type="entry name" value="PLP-binding barrel"/>
    <property type="match status" value="1"/>
</dbReference>
<comment type="caution">
    <text evidence="4">The sequence shown here is derived from an EMBL/GenBank/DDBJ whole genome shotgun (WGS) entry which is preliminary data.</text>
</comment>
<evidence type="ECO:0000313" key="4">
    <source>
        <dbReference type="EMBL" id="MCP2259795.1"/>
    </source>
</evidence>
<dbReference type="InterPro" id="IPR029066">
    <property type="entry name" value="PLP-binding_barrel"/>
</dbReference>
<dbReference type="PANTHER" id="PTHR43727:SF1">
    <property type="entry name" value="CARBOXYNORSPERMIDINE_CARBOXYSPERMIDINE DECARBOXYLASE"/>
    <property type="match status" value="1"/>
</dbReference>
<evidence type="ECO:0000259" key="3">
    <source>
        <dbReference type="Pfam" id="PF02784"/>
    </source>
</evidence>
<name>A0ABT1HWA0_STRSD</name>